<dbReference type="AlphaFoldDB" id="A0A9X5H4V0"/>
<evidence type="ECO:0000313" key="1">
    <source>
        <dbReference type="EMBL" id="NDO67315.1"/>
    </source>
</evidence>
<comment type="caution">
    <text evidence="1">The sequence shown here is derived from an EMBL/GenBank/DDBJ whole genome shotgun (WGS) entry which is preliminary data.</text>
</comment>
<gene>
    <name evidence="1" type="ORF">FMM80_00610</name>
</gene>
<sequence length="122" mass="14447">MFPIKDKDDLRTAYEYLQIAQEVGLSKEKQNEIKWGIREYTHKKKSSKRIVKDDGIDGYILLMELPDFLESKEEAEEYFEQRHVINATPSIYDCTGQAFTSGYKVFKRRNKFFAYHSVSYDV</sequence>
<reference evidence="1 2" key="1">
    <citation type="submission" date="2019-07" db="EMBL/GenBank/DDBJ databases">
        <title>Draft genome sequences of 15 bacterial species constituting the stable defined intestinal microbiota of the GM15 gnotobiotic mouse model.</title>
        <authorList>
            <person name="Elie C."/>
            <person name="Mathieu A."/>
            <person name="Saliou A."/>
            <person name="Darnaud M."/>
            <person name="Leulier F."/>
            <person name="Tamellini A."/>
        </authorList>
    </citation>
    <scope>NUCLEOTIDE SEQUENCE [LARGE SCALE GENOMIC DNA]</scope>
    <source>
        <strain evidence="2">ASF 502</strain>
    </source>
</reference>
<proteinExistence type="predicted"/>
<organism evidence="1 2">
    <name type="scientific">Schaedlerella arabinosiphila</name>
    <dbReference type="NCBI Taxonomy" id="2044587"/>
    <lineage>
        <taxon>Bacteria</taxon>
        <taxon>Bacillati</taxon>
        <taxon>Bacillota</taxon>
        <taxon>Clostridia</taxon>
        <taxon>Lachnospirales</taxon>
        <taxon>Lachnospiraceae</taxon>
        <taxon>Schaedlerella</taxon>
    </lineage>
</organism>
<protein>
    <submittedName>
        <fullName evidence="1">Uncharacterized protein</fullName>
    </submittedName>
</protein>
<dbReference type="RefSeq" id="WP_004068518.1">
    <property type="nucleotide sequence ID" value="NZ_VIRB01000003.1"/>
</dbReference>
<name>A0A9X5H4V0_9FIRM</name>
<evidence type="ECO:0000313" key="2">
    <source>
        <dbReference type="Proteomes" id="UP000474104"/>
    </source>
</evidence>
<accession>A0A9X5H4V0</accession>
<dbReference type="Proteomes" id="UP000474104">
    <property type="component" value="Unassembled WGS sequence"/>
</dbReference>
<dbReference type="OrthoDB" id="2088235at2"/>
<dbReference type="EMBL" id="VIRB01000003">
    <property type="protein sequence ID" value="NDO67315.1"/>
    <property type="molecule type" value="Genomic_DNA"/>
</dbReference>